<sequence>SSGSARASTQYPMISRTRLVLVVFIALFLLTALLLTTLLAFMMTSSDLVDESTDSPIPMGAVVHDKRFDHVVDVFRANLNAGMERAGAAFAVYYKGNPAVHVWGGWKEIMEERLPEKEEDSIKVLSGTPWDQHTMTVMFSTTKCLSALVLAHVLQSSPSITYSSLVVDVWPEYGRHGKEHTTIGDVVLHRAGLPYGNRSLSLEDVQDPELMSKYFEDSTPVWEPGSVSGYHALTIGLLIDQIVRRIDEKQRGVWKILDEDMLQPHRIVDLSMGLRRAEDNARVATLSGPDEIDNKREERRDPESLRLYNLGNNSYNERLNEVFSWITPTSEDYNKLSNRLLSMPSNLGIGSAEAVAHTLSIVASGHFLNDKTLSLISKPVLEDQMDIINGYAESKGYGLQYTKSPKGSWIFGHSGLGGQNVRMDVEEGLAIAYLCNGMKIADADMVEPWKKLLEAVYSVLP</sequence>
<keyword evidence="1" id="KW-0472">Membrane</keyword>
<dbReference type="InterPro" id="IPR012338">
    <property type="entry name" value="Beta-lactam/transpept-like"/>
</dbReference>
<dbReference type="EMBL" id="BTSX01000006">
    <property type="protein sequence ID" value="GMT05226.1"/>
    <property type="molecule type" value="Genomic_DNA"/>
</dbReference>
<proteinExistence type="predicted"/>
<dbReference type="PANTHER" id="PTHR43319">
    <property type="entry name" value="BETA-LACTAMASE-RELATED"/>
    <property type="match status" value="1"/>
</dbReference>
<keyword evidence="4" id="KW-1185">Reference proteome</keyword>
<dbReference type="Pfam" id="PF00144">
    <property type="entry name" value="Beta-lactamase"/>
    <property type="match status" value="1"/>
</dbReference>
<evidence type="ECO:0000313" key="3">
    <source>
        <dbReference type="EMBL" id="GMT05226.1"/>
    </source>
</evidence>
<reference evidence="3" key="1">
    <citation type="submission" date="2023-10" db="EMBL/GenBank/DDBJ databases">
        <title>Genome assembly of Pristionchus species.</title>
        <authorList>
            <person name="Yoshida K."/>
            <person name="Sommer R.J."/>
        </authorList>
    </citation>
    <scope>NUCLEOTIDE SEQUENCE</scope>
    <source>
        <strain evidence="3">RS0144</strain>
    </source>
</reference>
<evidence type="ECO:0000313" key="4">
    <source>
        <dbReference type="Proteomes" id="UP001432027"/>
    </source>
</evidence>
<protein>
    <recommendedName>
        <fullName evidence="2">Beta-lactamase-related domain-containing protein</fullName>
    </recommendedName>
</protein>
<dbReference type="InterPro" id="IPR001466">
    <property type="entry name" value="Beta-lactam-related"/>
</dbReference>
<dbReference type="PANTHER" id="PTHR43319:SF1">
    <property type="entry name" value="BETA-LACTAMASE-RELATED DOMAIN-CONTAINING PROTEIN"/>
    <property type="match status" value="1"/>
</dbReference>
<dbReference type="AlphaFoldDB" id="A0AAV5UFI1"/>
<keyword evidence="1" id="KW-0812">Transmembrane</keyword>
<organism evidence="3 4">
    <name type="scientific">Pristionchus entomophagus</name>
    <dbReference type="NCBI Taxonomy" id="358040"/>
    <lineage>
        <taxon>Eukaryota</taxon>
        <taxon>Metazoa</taxon>
        <taxon>Ecdysozoa</taxon>
        <taxon>Nematoda</taxon>
        <taxon>Chromadorea</taxon>
        <taxon>Rhabditida</taxon>
        <taxon>Rhabditina</taxon>
        <taxon>Diplogasteromorpha</taxon>
        <taxon>Diplogasteroidea</taxon>
        <taxon>Neodiplogasteridae</taxon>
        <taxon>Pristionchus</taxon>
    </lineage>
</organism>
<dbReference type="InterPro" id="IPR052907">
    <property type="entry name" value="Beta-lactamase/esterase"/>
</dbReference>
<comment type="caution">
    <text evidence="3">The sequence shown here is derived from an EMBL/GenBank/DDBJ whole genome shotgun (WGS) entry which is preliminary data.</text>
</comment>
<dbReference type="Gene3D" id="3.40.710.10">
    <property type="entry name" value="DD-peptidase/beta-lactamase superfamily"/>
    <property type="match status" value="1"/>
</dbReference>
<evidence type="ECO:0000259" key="2">
    <source>
        <dbReference type="Pfam" id="PF00144"/>
    </source>
</evidence>
<gene>
    <name evidence="3" type="ORF">PENTCL1PPCAC_27400</name>
</gene>
<feature type="non-terminal residue" evidence="3">
    <location>
        <position position="1"/>
    </location>
</feature>
<feature type="transmembrane region" description="Helical" evidence="1">
    <location>
        <begin position="20"/>
        <end position="43"/>
    </location>
</feature>
<dbReference type="Proteomes" id="UP001432027">
    <property type="component" value="Unassembled WGS sequence"/>
</dbReference>
<feature type="domain" description="Beta-lactamase-related" evidence="2">
    <location>
        <begin position="75"/>
        <end position="443"/>
    </location>
</feature>
<evidence type="ECO:0000256" key="1">
    <source>
        <dbReference type="SAM" id="Phobius"/>
    </source>
</evidence>
<name>A0AAV5UFI1_9BILA</name>
<keyword evidence="1" id="KW-1133">Transmembrane helix</keyword>
<dbReference type="SUPFAM" id="SSF56601">
    <property type="entry name" value="beta-lactamase/transpeptidase-like"/>
    <property type="match status" value="1"/>
</dbReference>
<accession>A0AAV5UFI1</accession>